<dbReference type="Proteomes" id="UP000004099">
    <property type="component" value="Unassembled WGS sequence"/>
</dbReference>
<sequence length="62" mass="7181">MKKGKETRSFNAGLSVNLSEILDKSVEQYFCLKKQFLCIENQKAERSQSQLDRLCSAFHLIK</sequence>
<reference evidence="1 2" key="1">
    <citation type="submission" date="2011-01" db="EMBL/GenBank/DDBJ databases">
        <authorList>
            <person name="Muzny D."/>
            <person name="Qin X."/>
            <person name="Buhay C."/>
            <person name="Dugan-Rocha S."/>
            <person name="Ding Y."/>
            <person name="Chen G."/>
            <person name="Hawes A."/>
            <person name="Holder M."/>
            <person name="Jhangiani S."/>
            <person name="Johnson A."/>
            <person name="Khan Z."/>
            <person name="Li Z."/>
            <person name="Liu W."/>
            <person name="Liu X."/>
            <person name="Perez L."/>
            <person name="Shen H."/>
            <person name="Wang Q."/>
            <person name="Watt J."/>
            <person name="Xi L."/>
            <person name="Xin Y."/>
            <person name="Zhou J."/>
            <person name="Deng J."/>
            <person name="Jiang H."/>
            <person name="Liu Y."/>
            <person name="Qu J."/>
            <person name="Song X.-Z."/>
            <person name="Zhang L."/>
            <person name="Villasana D."/>
            <person name="Johnson A."/>
            <person name="Liu J."/>
            <person name="Liyanage D."/>
            <person name="Lorensuhewa L."/>
            <person name="Robinson T."/>
            <person name="Song A."/>
            <person name="Song B.-B."/>
            <person name="Dinh H."/>
            <person name="Thornton R."/>
            <person name="Coyle M."/>
            <person name="Francisco L."/>
            <person name="Jackson L."/>
            <person name="Javaid M."/>
            <person name="Korchina V."/>
            <person name="Kovar C."/>
            <person name="Mata R."/>
            <person name="Mathew T."/>
            <person name="Ngo R."/>
            <person name="Nguyen L."/>
            <person name="Nguyen N."/>
            <person name="Okwuonu G."/>
            <person name="Ongeri F."/>
            <person name="Pham C."/>
            <person name="Simmons D."/>
            <person name="Wilczek-Boney K."/>
            <person name="Hale W."/>
            <person name="Jakkamsetti A."/>
            <person name="Pham P."/>
            <person name="Ruth R."/>
            <person name="San Lucas F."/>
            <person name="Warren J."/>
            <person name="Zhang J."/>
            <person name="Zhao Z."/>
            <person name="Zhou C."/>
            <person name="Zhu D."/>
            <person name="Lee S."/>
            <person name="Bess C."/>
            <person name="Blankenburg K."/>
            <person name="Forbes L."/>
            <person name="Fu Q."/>
            <person name="Gubbala S."/>
            <person name="Hirani K."/>
            <person name="Jayaseelan J.C."/>
            <person name="Lara F."/>
            <person name="Munidasa M."/>
            <person name="Palculict T."/>
            <person name="Patil S."/>
            <person name="Pu L.-L."/>
            <person name="Saada N."/>
            <person name="Tang L."/>
            <person name="Weissenberger G."/>
            <person name="Zhu Y."/>
            <person name="Hemphill L."/>
            <person name="Shang Y."/>
            <person name="Youmans B."/>
            <person name="Ayvaz T."/>
            <person name="Ross M."/>
            <person name="Santibanez J."/>
            <person name="Aqrawi P."/>
            <person name="Gross S."/>
            <person name="Joshi V."/>
            <person name="Fowler G."/>
            <person name="Nazareth L."/>
            <person name="Reid J."/>
            <person name="Worley K."/>
            <person name="Petrosino J."/>
            <person name="Highlander S."/>
            <person name="Gibbs R."/>
        </authorList>
    </citation>
    <scope>NUCLEOTIDE SEQUENCE [LARGE SCALE GENOMIC DNA]</scope>
    <source>
        <strain evidence="1 2">ATCC 25644</strain>
    </source>
</reference>
<dbReference type="HOGENOM" id="CLU_2898640_0_0_9"/>
<protein>
    <submittedName>
        <fullName evidence="1">Uncharacterized protein</fullName>
    </submittedName>
</protein>
<accession>E7FRU8</accession>
<gene>
    <name evidence="1" type="ORF">HMPREF0542_11625</name>
</gene>
<dbReference type="AlphaFoldDB" id="E7FRU8"/>
<comment type="caution">
    <text evidence="1">The sequence shown here is derived from an EMBL/GenBank/DDBJ whole genome shotgun (WGS) entry which is preliminary data.</text>
</comment>
<organism evidence="1 2">
    <name type="scientific">Ligilactobacillus ruminis ATCC 25644</name>
    <dbReference type="NCBI Taxonomy" id="525362"/>
    <lineage>
        <taxon>Bacteria</taxon>
        <taxon>Bacillati</taxon>
        <taxon>Bacillota</taxon>
        <taxon>Bacilli</taxon>
        <taxon>Lactobacillales</taxon>
        <taxon>Lactobacillaceae</taxon>
        <taxon>Ligilactobacillus</taxon>
    </lineage>
</organism>
<name>E7FRU8_9LACO</name>
<dbReference type="EMBL" id="ACGS02000044">
    <property type="protein sequence ID" value="EFZ34230.1"/>
    <property type="molecule type" value="Genomic_DNA"/>
</dbReference>
<evidence type="ECO:0000313" key="2">
    <source>
        <dbReference type="Proteomes" id="UP000004099"/>
    </source>
</evidence>
<proteinExistence type="predicted"/>
<evidence type="ECO:0000313" key="1">
    <source>
        <dbReference type="EMBL" id="EFZ34230.1"/>
    </source>
</evidence>